<evidence type="ECO:0000313" key="1">
    <source>
        <dbReference type="EMBL" id="GMT01448.1"/>
    </source>
</evidence>
<dbReference type="Proteomes" id="UP001432027">
    <property type="component" value="Unassembled WGS sequence"/>
</dbReference>
<organism evidence="1 2">
    <name type="scientific">Pristionchus entomophagus</name>
    <dbReference type="NCBI Taxonomy" id="358040"/>
    <lineage>
        <taxon>Eukaryota</taxon>
        <taxon>Metazoa</taxon>
        <taxon>Ecdysozoa</taxon>
        <taxon>Nematoda</taxon>
        <taxon>Chromadorea</taxon>
        <taxon>Rhabditida</taxon>
        <taxon>Rhabditina</taxon>
        <taxon>Diplogasteromorpha</taxon>
        <taxon>Diplogasteroidea</taxon>
        <taxon>Neodiplogasteridae</taxon>
        <taxon>Pristionchus</taxon>
    </lineage>
</organism>
<dbReference type="AlphaFoldDB" id="A0AAV5U4Z5"/>
<protein>
    <submittedName>
        <fullName evidence="1">Uncharacterized protein</fullName>
    </submittedName>
</protein>
<sequence length="137" mass="16314">MYLLAQTRSLPLQRFDEILRTVMRIISVIKTSLRRYPSSRSRLNRFYVCDCNECVVHVEVTSSLPPLQLIFSQFNRSWWNELRLEQERKLLSHRFLQFLLLLIFDVNDLITVRMIVFEYGNNSVCLLGNFSDDHTVL</sequence>
<comment type="caution">
    <text evidence="1">The sequence shown here is derived from an EMBL/GenBank/DDBJ whole genome shotgun (WGS) entry which is preliminary data.</text>
</comment>
<feature type="non-terminal residue" evidence="1">
    <location>
        <position position="137"/>
    </location>
</feature>
<proteinExistence type="predicted"/>
<reference evidence="1" key="1">
    <citation type="submission" date="2023-10" db="EMBL/GenBank/DDBJ databases">
        <title>Genome assembly of Pristionchus species.</title>
        <authorList>
            <person name="Yoshida K."/>
            <person name="Sommer R.J."/>
        </authorList>
    </citation>
    <scope>NUCLEOTIDE SEQUENCE</scope>
    <source>
        <strain evidence="1">RS0144</strain>
    </source>
</reference>
<keyword evidence="2" id="KW-1185">Reference proteome</keyword>
<accession>A0AAV5U4Z5</accession>
<evidence type="ECO:0000313" key="2">
    <source>
        <dbReference type="Proteomes" id="UP001432027"/>
    </source>
</evidence>
<gene>
    <name evidence="1" type="ORF">PENTCL1PPCAC_23622</name>
</gene>
<name>A0AAV5U4Z5_9BILA</name>
<dbReference type="EMBL" id="BTSX01000005">
    <property type="protein sequence ID" value="GMT01448.1"/>
    <property type="molecule type" value="Genomic_DNA"/>
</dbReference>